<dbReference type="Gene3D" id="2.40.170.20">
    <property type="entry name" value="TonB-dependent receptor, beta-barrel domain"/>
    <property type="match status" value="1"/>
</dbReference>
<feature type="domain" description="TonB-dependent receptor-like beta-barrel" evidence="13">
    <location>
        <begin position="487"/>
        <end position="923"/>
    </location>
</feature>
<evidence type="ECO:0000256" key="4">
    <source>
        <dbReference type="ARBA" id="ARBA00022692"/>
    </source>
</evidence>
<dbReference type="Pfam" id="PF00593">
    <property type="entry name" value="TonB_dep_Rec_b-barrel"/>
    <property type="match status" value="1"/>
</dbReference>
<sequence length="1104" mass="120109">MKNNRTLKQGTFLLFSALVGFTSYSGQANSKEKIASMDGPSTSFIRESEPVASENAVEGINQETTVTGTVSDMAGIPLLGATVQVEGSNIGTVTDFDGNYTLDVPESASTLIFSYIGYVQKSVEISGQSVINVQLEEDMNTLDEVVVTALGIERNKKSLSYAISEVDGDRLADKAEPDVLKALSGKVAGVNITSSGGAAGSSTNIIIRGNNSATGNNQPLFVVDGIPFDNSTVNSSDPADTGSTYSNRALDLDPNDIASMTVLKGGAAAALYGSRASNGVIIITTHSGSQSRKGLEVQLSNTTGLETIAKLPDYQNKYGQGNFIDGQYTFSPVATESWGPAFDSPNLAGNGGLFREDGIIKYVNHVGDRVPYKAFPDNVKDFFRTGAQRETSLRIQGGDGINAFAVTASNVDNEGFIPFTGLKRTSVKVSGSTNLENGLKLKASATYVNTHQDGILSGGHNTLSTINRQTLFIPRGYDLTGFPYIVEPSGEQLKYSFWDNPRWLAQEGPYDSDVDRVYGFVSADYKLKDWLNVSYKLGTNAYTDRRTQIVPRGSWDDVGNIINTNIAFNELSSNLIFTGSKNITEDLNLRVVLGHNYNQRKTDYQNFVGTGVIKRGISRITNTESVVADESRFTNRRIVGLFSDIVLSYKDYLFLNLTGRNDWSSTLPQGKRSFFYPSISTTFNFTDAMGLESNMLSFGKLRLAYTKIGNDADPYLLSTVNVINGGGSGRDFPFTGISGTEIGDNLGNENLKPEFTTEYEVGLELNLFENLVNLDLAYYSKRTEDQIFSVNIPAATGYTTKTLNAGEISNKGLEIGLDFNPIQNPEGLNWNLYGTFAKNVSKVERLIDGLTQINPGYRQAAYGNILRVGEPYGVLEGEVQNRDDQGNLLINAISGLPTKAAEQGIVGDPNPDFTVGITNTLSYKGFRLGFLLDWQQGGDVLSLSNGYLRGLGLTKETAVDRERTYILPGYLADPLDPSQPMLDDDGNKIPNNIQISPQNYWSGATNGTQRNQYRFSAESLVFDATVFRLRELSLGYTVPRKLLKDLPFGSLSLTLLGRNLWFKAPNFPHLDPESSTYGAGNAQGVEQYAPPNVKNMALNLKLSF</sequence>
<gene>
    <name evidence="15" type="ORF">RQM65_17365</name>
</gene>
<comment type="caution">
    <text evidence="15">The sequence shown here is derived from an EMBL/GenBank/DDBJ whole genome shotgun (WGS) entry which is preliminary data.</text>
</comment>
<keyword evidence="3 10" id="KW-1134">Transmembrane beta strand</keyword>
<evidence type="ECO:0000256" key="5">
    <source>
        <dbReference type="ARBA" id="ARBA00022729"/>
    </source>
</evidence>
<dbReference type="InterPro" id="IPR000531">
    <property type="entry name" value="Beta-barrel_TonB"/>
</dbReference>
<keyword evidence="6 11" id="KW-0798">TonB box</keyword>
<keyword evidence="16" id="KW-1185">Reference proteome</keyword>
<accession>A0ABU3L9M1</accession>
<dbReference type="Gene3D" id="2.170.130.10">
    <property type="entry name" value="TonB-dependent receptor, plug domain"/>
    <property type="match status" value="1"/>
</dbReference>
<name>A0ABU3L9M1_9FLAO</name>
<evidence type="ECO:0000256" key="9">
    <source>
        <dbReference type="ARBA" id="ARBA00023237"/>
    </source>
</evidence>
<dbReference type="InterPro" id="IPR037066">
    <property type="entry name" value="Plug_dom_sf"/>
</dbReference>
<dbReference type="InterPro" id="IPR008969">
    <property type="entry name" value="CarboxyPept-like_regulatory"/>
</dbReference>
<evidence type="ECO:0000256" key="3">
    <source>
        <dbReference type="ARBA" id="ARBA00022452"/>
    </source>
</evidence>
<feature type="chain" id="PRO_5046904780" evidence="12">
    <location>
        <begin position="29"/>
        <end position="1104"/>
    </location>
</feature>
<dbReference type="SUPFAM" id="SSF56935">
    <property type="entry name" value="Porins"/>
    <property type="match status" value="1"/>
</dbReference>
<dbReference type="PANTHER" id="PTHR30069">
    <property type="entry name" value="TONB-DEPENDENT OUTER MEMBRANE RECEPTOR"/>
    <property type="match status" value="1"/>
</dbReference>
<proteinExistence type="inferred from homology"/>
<dbReference type="NCBIfam" id="TIGR04056">
    <property type="entry name" value="OMP_RagA_SusC"/>
    <property type="match status" value="1"/>
</dbReference>
<dbReference type="NCBIfam" id="TIGR04057">
    <property type="entry name" value="SusC_RagA_signa"/>
    <property type="match status" value="1"/>
</dbReference>
<reference evidence="15 16" key="1">
    <citation type="submission" date="2023-09" db="EMBL/GenBank/DDBJ databases">
        <title>Novel taxa isolated from Blanes Bay.</title>
        <authorList>
            <person name="Rey-Velasco X."/>
            <person name="Lucena T."/>
        </authorList>
    </citation>
    <scope>NUCLEOTIDE SEQUENCE [LARGE SCALE GENOMIC DNA]</scope>
    <source>
        <strain evidence="15 16">S334</strain>
    </source>
</reference>
<dbReference type="InterPro" id="IPR039426">
    <property type="entry name" value="TonB-dep_rcpt-like"/>
</dbReference>
<keyword evidence="2 10" id="KW-0813">Transport</keyword>
<dbReference type="InterPro" id="IPR023997">
    <property type="entry name" value="TonB-dep_OMP_SusC/RagA_CS"/>
</dbReference>
<evidence type="ECO:0000256" key="10">
    <source>
        <dbReference type="PROSITE-ProRule" id="PRU01360"/>
    </source>
</evidence>
<keyword evidence="4 10" id="KW-0812">Transmembrane</keyword>
<dbReference type="InterPro" id="IPR036942">
    <property type="entry name" value="Beta-barrel_TonB_sf"/>
</dbReference>
<dbReference type="Pfam" id="PF07715">
    <property type="entry name" value="Plug"/>
    <property type="match status" value="1"/>
</dbReference>
<comment type="similarity">
    <text evidence="10 11">Belongs to the TonB-dependent receptor family.</text>
</comment>
<evidence type="ECO:0000256" key="8">
    <source>
        <dbReference type="ARBA" id="ARBA00023170"/>
    </source>
</evidence>
<evidence type="ECO:0000313" key="16">
    <source>
        <dbReference type="Proteomes" id="UP001250656"/>
    </source>
</evidence>
<evidence type="ECO:0000256" key="6">
    <source>
        <dbReference type="ARBA" id="ARBA00023077"/>
    </source>
</evidence>
<evidence type="ECO:0000256" key="7">
    <source>
        <dbReference type="ARBA" id="ARBA00023136"/>
    </source>
</evidence>
<dbReference type="Gene3D" id="2.60.40.1120">
    <property type="entry name" value="Carboxypeptidase-like, regulatory domain"/>
    <property type="match status" value="1"/>
</dbReference>
<keyword evidence="9 10" id="KW-0998">Cell outer membrane</keyword>
<dbReference type="RefSeq" id="WP_314016704.1">
    <property type="nucleotide sequence ID" value="NZ_JAVTTP010000001.1"/>
</dbReference>
<feature type="signal peptide" evidence="12">
    <location>
        <begin position="1"/>
        <end position="28"/>
    </location>
</feature>
<dbReference type="SUPFAM" id="SSF49464">
    <property type="entry name" value="Carboxypeptidase regulatory domain-like"/>
    <property type="match status" value="1"/>
</dbReference>
<feature type="domain" description="TonB-dependent receptor plug" evidence="14">
    <location>
        <begin position="156"/>
        <end position="280"/>
    </location>
</feature>
<evidence type="ECO:0000313" key="15">
    <source>
        <dbReference type="EMBL" id="MDT7830441.1"/>
    </source>
</evidence>
<dbReference type="PROSITE" id="PS52016">
    <property type="entry name" value="TONB_DEPENDENT_REC_3"/>
    <property type="match status" value="1"/>
</dbReference>
<dbReference type="Pfam" id="PF13715">
    <property type="entry name" value="CarbopepD_reg_2"/>
    <property type="match status" value="1"/>
</dbReference>
<dbReference type="InterPro" id="IPR012910">
    <property type="entry name" value="Plug_dom"/>
</dbReference>
<dbReference type="PANTHER" id="PTHR30069:SF29">
    <property type="entry name" value="HEMOGLOBIN AND HEMOGLOBIN-HAPTOGLOBIN-BINDING PROTEIN 1-RELATED"/>
    <property type="match status" value="1"/>
</dbReference>
<evidence type="ECO:0000256" key="11">
    <source>
        <dbReference type="RuleBase" id="RU003357"/>
    </source>
</evidence>
<organism evidence="15 16">
    <name type="scientific">Pricia mediterranea</name>
    <dbReference type="NCBI Taxonomy" id="3076079"/>
    <lineage>
        <taxon>Bacteria</taxon>
        <taxon>Pseudomonadati</taxon>
        <taxon>Bacteroidota</taxon>
        <taxon>Flavobacteriia</taxon>
        <taxon>Flavobacteriales</taxon>
        <taxon>Flavobacteriaceae</taxon>
        <taxon>Pricia</taxon>
    </lineage>
</organism>
<dbReference type="EMBL" id="JAVTTP010000001">
    <property type="protein sequence ID" value="MDT7830441.1"/>
    <property type="molecule type" value="Genomic_DNA"/>
</dbReference>
<dbReference type="InterPro" id="IPR023996">
    <property type="entry name" value="TonB-dep_OMP_SusC/RagA"/>
</dbReference>
<evidence type="ECO:0000256" key="12">
    <source>
        <dbReference type="SAM" id="SignalP"/>
    </source>
</evidence>
<keyword evidence="7 10" id="KW-0472">Membrane</keyword>
<keyword evidence="8" id="KW-0675">Receptor</keyword>
<evidence type="ECO:0000259" key="13">
    <source>
        <dbReference type="Pfam" id="PF00593"/>
    </source>
</evidence>
<keyword evidence="5 12" id="KW-0732">Signal</keyword>
<evidence type="ECO:0000259" key="14">
    <source>
        <dbReference type="Pfam" id="PF07715"/>
    </source>
</evidence>
<dbReference type="Proteomes" id="UP001250656">
    <property type="component" value="Unassembled WGS sequence"/>
</dbReference>
<comment type="subcellular location">
    <subcellularLocation>
        <location evidence="1 10">Cell outer membrane</location>
        <topology evidence="1 10">Multi-pass membrane protein</topology>
    </subcellularLocation>
</comment>
<evidence type="ECO:0000256" key="1">
    <source>
        <dbReference type="ARBA" id="ARBA00004571"/>
    </source>
</evidence>
<protein>
    <submittedName>
        <fullName evidence="15">SusC/RagA family TonB-linked outer membrane protein</fullName>
    </submittedName>
</protein>
<evidence type="ECO:0000256" key="2">
    <source>
        <dbReference type="ARBA" id="ARBA00022448"/>
    </source>
</evidence>